<reference evidence="2 3" key="1">
    <citation type="journal article" date="2014" name="Genome Announc.">
        <title>Complete Genome Sequence of Cronobacter sakazakii Strain CMCC 45402.</title>
        <authorList>
            <person name="Zhao Z."/>
            <person name="Wang L."/>
            <person name="Wang B."/>
            <person name="Liang H."/>
            <person name="Ye Q."/>
            <person name="Zeng M."/>
        </authorList>
    </citation>
    <scope>NUCLEOTIDE SEQUENCE [LARGE SCALE GENOMIC DNA]</scope>
    <source>
        <strain evidence="3">45402</strain>
    </source>
</reference>
<accession>V5U1J9</accession>
<evidence type="ECO:0000313" key="2">
    <source>
        <dbReference type="EMBL" id="AHB70875.1"/>
    </source>
</evidence>
<sequence>MKKLNYMKLSLSIILSVYFLFTLMLLILNGLPKGFAEYGTLGDSFGVLNSLFSGLGFAGLVYTLFIQQKQIKSQEKQIRIQELESKELDKRYKLDAYENTLYKLIDLYKTVLSEVKIENEQGTIVGRTALTFLNKQIMDEVRAKSTNQYPEELRKKLLNNDILPNEKKLIDFIHFEHFSIIRSKFNKQGRLIQTARIMFEHLELNCPDMNILDNSRDLVMSQMTTFECQYFFYYSLTNKNETDFIKSMAKSIFLDKNHKVRIIEIHRNMFDYIWGINLKDGYMKQDPMMDKKTRKHLSKNKRKFKSDIKKLLDDEKTETLQAPKEIQTP</sequence>
<dbReference type="EMBL" id="CP006731">
    <property type="protein sequence ID" value="AHB70875.1"/>
    <property type="molecule type" value="Genomic_DNA"/>
</dbReference>
<keyword evidence="1" id="KW-0812">Transmembrane</keyword>
<dbReference type="KEGG" id="csi:P262_03516"/>
<evidence type="ECO:0000313" key="3">
    <source>
        <dbReference type="Proteomes" id="UP000018545"/>
    </source>
</evidence>
<evidence type="ECO:0008006" key="4">
    <source>
        <dbReference type="Google" id="ProtNLM"/>
    </source>
</evidence>
<dbReference type="RefSeq" id="WP_023898972.1">
    <property type="nucleotide sequence ID" value="NC_023032.1"/>
</dbReference>
<name>V5U1J9_9ENTR</name>
<proteinExistence type="predicted"/>
<dbReference type="HOGENOM" id="CLU_843901_0_0_6"/>
<feature type="transmembrane region" description="Helical" evidence="1">
    <location>
        <begin position="46"/>
        <end position="66"/>
    </location>
</feature>
<gene>
    <name evidence="2" type="ORF">P262_03516</name>
</gene>
<dbReference type="Proteomes" id="UP000018545">
    <property type="component" value="Chromosome"/>
</dbReference>
<organism evidence="2 3">
    <name type="scientific">Cronobacter malonaticus</name>
    <dbReference type="NCBI Taxonomy" id="413503"/>
    <lineage>
        <taxon>Bacteria</taxon>
        <taxon>Pseudomonadati</taxon>
        <taxon>Pseudomonadota</taxon>
        <taxon>Gammaproteobacteria</taxon>
        <taxon>Enterobacterales</taxon>
        <taxon>Enterobacteriaceae</taxon>
        <taxon>Cronobacter</taxon>
    </lineage>
</organism>
<protein>
    <recommendedName>
        <fullName evidence="4">Phage abortive infection protein</fullName>
    </recommendedName>
</protein>
<dbReference type="AlphaFoldDB" id="V5U1J9"/>
<evidence type="ECO:0000256" key="1">
    <source>
        <dbReference type="SAM" id="Phobius"/>
    </source>
</evidence>
<keyword evidence="1" id="KW-0472">Membrane</keyword>
<keyword evidence="1" id="KW-1133">Transmembrane helix</keyword>
<dbReference type="PATRIC" id="fig|1401659.3.peg.2489"/>